<organism evidence="2 3">
    <name type="scientific">Plasmodium coatneyi</name>
    <dbReference type="NCBI Taxonomy" id="208452"/>
    <lineage>
        <taxon>Eukaryota</taxon>
        <taxon>Sar</taxon>
        <taxon>Alveolata</taxon>
        <taxon>Apicomplexa</taxon>
        <taxon>Aconoidasida</taxon>
        <taxon>Haemosporida</taxon>
        <taxon>Plasmodiidae</taxon>
        <taxon>Plasmodium</taxon>
    </lineage>
</organism>
<accession>A0A1B1DTS5</accession>
<keyword evidence="3" id="KW-1185">Reference proteome</keyword>
<reference evidence="3" key="1">
    <citation type="submission" date="2016-06" db="EMBL/GenBank/DDBJ databases">
        <title>First high quality genome sequence of Plasmodium coatneyi using continuous long reads from single molecule, real-time sequencing.</title>
        <authorList>
            <person name="Chien J.-T."/>
            <person name="Pakala S.B."/>
            <person name="Geraldo J.A."/>
            <person name="Lapp S.A."/>
            <person name="Barnwell J.W."/>
            <person name="Kissinger J.C."/>
            <person name="Galinski M.R."/>
            <person name="Humphrey J.C."/>
        </authorList>
    </citation>
    <scope>NUCLEOTIDE SEQUENCE [LARGE SCALE GENOMIC DNA]</scope>
    <source>
        <strain evidence="3">Hackeri</strain>
    </source>
</reference>
<keyword evidence="1" id="KW-1133">Transmembrane helix</keyword>
<dbReference type="VEuPathDB" id="PlasmoDB:PCOAH_00002410"/>
<gene>
    <name evidence="2" type="ORF">PCOAH_00002410</name>
</gene>
<dbReference type="Proteomes" id="UP000092716">
    <property type="component" value="Chromosome 2"/>
</dbReference>
<keyword evidence="1" id="KW-0812">Transmembrane</keyword>
<dbReference type="AlphaFoldDB" id="A0A1B1DTS5"/>
<evidence type="ECO:0000256" key="1">
    <source>
        <dbReference type="SAM" id="Phobius"/>
    </source>
</evidence>
<protein>
    <submittedName>
        <fullName evidence="2">Uncharacterized protein</fullName>
    </submittedName>
</protein>
<dbReference type="KEGG" id="pcot:PCOAH_00002410"/>
<feature type="transmembrane region" description="Helical" evidence="1">
    <location>
        <begin position="84"/>
        <end position="104"/>
    </location>
</feature>
<keyword evidence="1" id="KW-0472">Membrane</keyword>
<dbReference type="GeneID" id="30906961"/>
<evidence type="ECO:0000313" key="2">
    <source>
        <dbReference type="EMBL" id="ANQ06049.1"/>
    </source>
</evidence>
<proteinExistence type="predicted"/>
<evidence type="ECO:0000313" key="3">
    <source>
        <dbReference type="Proteomes" id="UP000092716"/>
    </source>
</evidence>
<sequence>MERKGYKGGGKKEDNFSDKNKEINKDELILDDLFTQRITNDSNLLDEADDSSSYVGKEDDVNIRKRQIRIKVKKANSTINYMEVRFYIFLVLLICFYALLVNIMRKGLGLVSVAHRFMRSQDGSISM</sequence>
<dbReference type="OrthoDB" id="384137at2759"/>
<dbReference type="EMBL" id="CP016240">
    <property type="protein sequence ID" value="ANQ06049.1"/>
    <property type="molecule type" value="Genomic_DNA"/>
</dbReference>
<name>A0A1B1DTS5_9APIC</name>
<dbReference type="RefSeq" id="XP_019912744.1">
    <property type="nucleotide sequence ID" value="XM_020057058.1"/>
</dbReference>